<proteinExistence type="predicted"/>
<reference evidence="2" key="1">
    <citation type="submission" date="2016-08" db="EMBL/GenBank/DDBJ databases">
        <title>Complete genome of Cloacibacillus porcorum.</title>
        <authorList>
            <person name="Looft T."/>
            <person name="Bayles D.O."/>
            <person name="Alt D.P."/>
        </authorList>
    </citation>
    <scope>NUCLEOTIDE SEQUENCE [LARGE SCALE GENOMIC DNA]</scope>
    <source>
        <strain evidence="2">CL-84</strain>
    </source>
</reference>
<dbReference type="InterPro" id="IPR011990">
    <property type="entry name" value="TPR-like_helical_dom_sf"/>
</dbReference>
<dbReference type="EMBL" id="CP016757">
    <property type="protein sequence ID" value="ANZ44746.1"/>
    <property type="molecule type" value="Genomic_DNA"/>
</dbReference>
<dbReference type="AlphaFoldDB" id="A0A1B2I450"/>
<dbReference type="KEGG" id="cpor:BED41_06360"/>
<dbReference type="SUPFAM" id="SSF48452">
    <property type="entry name" value="TPR-like"/>
    <property type="match status" value="2"/>
</dbReference>
<keyword evidence="3" id="KW-1185">Reference proteome</keyword>
<dbReference type="InterPro" id="IPR019734">
    <property type="entry name" value="TPR_rpt"/>
</dbReference>
<dbReference type="PROSITE" id="PS50005">
    <property type="entry name" value="TPR"/>
    <property type="match status" value="1"/>
</dbReference>
<organism evidence="2 3">
    <name type="scientific">Cloacibacillus porcorum</name>
    <dbReference type="NCBI Taxonomy" id="1197717"/>
    <lineage>
        <taxon>Bacteria</taxon>
        <taxon>Thermotogati</taxon>
        <taxon>Synergistota</taxon>
        <taxon>Synergistia</taxon>
        <taxon>Synergistales</taxon>
        <taxon>Synergistaceae</taxon>
        <taxon>Cloacibacillus</taxon>
    </lineage>
</organism>
<dbReference type="GeneID" id="83057473"/>
<dbReference type="RefSeq" id="WP_066744179.1">
    <property type="nucleotide sequence ID" value="NZ_CP016757.1"/>
</dbReference>
<keyword evidence="1" id="KW-0802">TPR repeat</keyword>
<gene>
    <name evidence="2" type="ORF">BED41_06360</name>
</gene>
<evidence type="ECO:0000256" key="1">
    <source>
        <dbReference type="PROSITE-ProRule" id="PRU00339"/>
    </source>
</evidence>
<protein>
    <submittedName>
        <fullName evidence="2">Uncharacterized protein</fullName>
    </submittedName>
</protein>
<dbReference type="Pfam" id="PF13424">
    <property type="entry name" value="TPR_12"/>
    <property type="match status" value="1"/>
</dbReference>
<dbReference type="Proteomes" id="UP000093044">
    <property type="component" value="Chromosome"/>
</dbReference>
<feature type="repeat" description="TPR" evidence="1">
    <location>
        <begin position="127"/>
        <end position="160"/>
    </location>
</feature>
<dbReference type="SMART" id="SM00028">
    <property type="entry name" value="TPR"/>
    <property type="match status" value="3"/>
</dbReference>
<name>A0A1B2I450_9BACT</name>
<dbReference type="Gene3D" id="1.25.40.10">
    <property type="entry name" value="Tetratricopeptide repeat domain"/>
    <property type="match status" value="2"/>
</dbReference>
<dbReference type="OrthoDB" id="5328at2"/>
<accession>A0A1B2I450</accession>
<sequence>MDIEKVLSRFEELLSQGRVDEAGQYLEETAAVSERGGDGLAEASCRNELTGFWRVCGQREKSYASAERALALLSENGLAGSIDYATVLLNYATAKSAFGESAEALPLYRRVEECYRELLPASDYRRASLYNNMAQALLRDGNTNEAAEYFEKSLRLLAEMTDVDSERATCNTNIAFCLLAEGRLDEAQKSLEVAEEGFRLLPGDPHYDGALSCRGRLEYLRGRYEEAAEAYRRLADNIEGRFGRNINYAAACRSCAKAFAAAGLADEAERFSLLAELAGR</sequence>
<evidence type="ECO:0000313" key="2">
    <source>
        <dbReference type="EMBL" id="ANZ44746.1"/>
    </source>
</evidence>
<evidence type="ECO:0000313" key="3">
    <source>
        <dbReference type="Proteomes" id="UP000093044"/>
    </source>
</evidence>
<dbReference type="STRING" id="1197717.BED41_06360"/>